<dbReference type="OrthoDB" id="10031169at2759"/>
<reference evidence="6" key="1">
    <citation type="submission" date="2020-12" db="UniProtKB">
        <authorList>
            <consortium name="WormBaseParasite"/>
        </authorList>
    </citation>
    <scope>IDENTIFICATION</scope>
    <source>
        <strain evidence="6">MHco3</strain>
    </source>
</reference>
<dbReference type="Pfam" id="PF17900">
    <property type="entry name" value="Peptidase_M1_N"/>
    <property type="match status" value="1"/>
</dbReference>
<dbReference type="InterPro" id="IPR027268">
    <property type="entry name" value="Peptidase_M4/M1_CTD_sf"/>
</dbReference>
<name>A0A7I5E9N4_HAECO</name>
<feature type="compositionally biased region" description="Low complexity" evidence="1">
    <location>
        <begin position="65"/>
        <end position="74"/>
    </location>
</feature>
<dbReference type="InterPro" id="IPR045357">
    <property type="entry name" value="Aminopeptidase_N-like_N"/>
</dbReference>
<dbReference type="AlphaFoldDB" id="A0A7I5E9N4"/>
<dbReference type="GO" id="GO:0016020">
    <property type="term" value="C:membrane"/>
    <property type="evidence" value="ECO:0007669"/>
    <property type="project" value="TreeGrafter"/>
</dbReference>
<keyword evidence="5" id="KW-1185">Reference proteome</keyword>
<dbReference type="WBParaSite" id="HCON_00089225-00001">
    <property type="protein sequence ID" value="HCON_00089225-00001"/>
    <property type="gene ID" value="HCON_00089225"/>
</dbReference>
<feature type="region of interest" description="Disordered" evidence="1">
    <location>
        <begin position="65"/>
        <end position="92"/>
    </location>
</feature>
<evidence type="ECO:0000256" key="2">
    <source>
        <dbReference type="SAM" id="Phobius"/>
    </source>
</evidence>
<dbReference type="PANTHER" id="PTHR11533">
    <property type="entry name" value="PROTEASE M1 ZINC METALLOPROTEASE"/>
    <property type="match status" value="1"/>
</dbReference>
<proteinExistence type="predicted"/>
<dbReference type="InterPro" id="IPR050344">
    <property type="entry name" value="Peptidase_M1_aminopeptidases"/>
</dbReference>
<protein>
    <submittedName>
        <fullName evidence="6">Peptidase_M1 domain-containing protein</fullName>
    </submittedName>
</protein>
<dbReference type="GO" id="GO:0005737">
    <property type="term" value="C:cytoplasm"/>
    <property type="evidence" value="ECO:0007669"/>
    <property type="project" value="TreeGrafter"/>
</dbReference>
<dbReference type="GO" id="GO:0008237">
    <property type="term" value="F:metallopeptidase activity"/>
    <property type="evidence" value="ECO:0007669"/>
    <property type="project" value="InterPro"/>
</dbReference>
<evidence type="ECO:0000256" key="1">
    <source>
        <dbReference type="SAM" id="MobiDB-lite"/>
    </source>
</evidence>
<sequence>MSDNVKKPKSSVLLYLLLAVTVLVLLCAATIVFLALGSRTPEPIPLGNATSSSLFFIPNSTQTTSTVGTIQTSTRPPETTRIPRLRPTNPVYSTTRATTTLTAAATSPTDGPTTTEAITVAVQPGTSAEPTLTTEFVVTTELSTSTTTTETTTTTTTTTTQQTLVPTPFIDENAKVIDKCMLVIAERVTCPKTRDDVVALSPSALSPLHYALNLSVQTVQPTVIEGDVQILLRTNEQGKQITLDVDSKLRNVEDIRVVNCDTGVTLCVAKTVFDQREQRLSLILSENIQAGSHLRVDVLKFAAVDTRDFTYSQIAPRWNRNAPIMVGTLLNAGSAKRLFPGLENPALRATLDLCVRFTTAGHVRSNAATKFVSGDITCFERTVPLATQQMAFAGFEKAETLIHNRTTLDGVEIPAVEVVFSLNKNFKREKHQWIYSEASKVISLMSQWTGFPYPLEALRIISAPIQASSHSSLGLITLQDRLVEHPTYTLAHVTLTHSVIQQWLSNVVSVAKTDEACFSESLTVYLEWKLNEELHIVNKTRANEIESIRPQDLSTEGKDETRMLRSLEMIHSCPERLISIFYTIEGTFGQDTVKNILKYMFRNFAYSAATIADWQQAAVEVTGNENAGEMLKEWFSRKTRPVLQMTVTTQAIQFEQLTDELWTVPLEIVGSSGIQLVAVTDKSTILPFTSNDYVIADPRRKSTSMIVYDADSYIRMIRCWDDTRCPANRDAVRGILRDLVAVLLTDRLPPPQLVDIPKWKAVFKFSQNNRILNGNAACCAQYAISRNAEIACTWVVRDTCEKIRLFNTIATSGV</sequence>
<dbReference type="InterPro" id="IPR014782">
    <property type="entry name" value="Peptidase_M1_dom"/>
</dbReference>
<feature type="region of interest" description="Disordered" evidence="1">
    <location>
        <begin position="141"/>
        <end position="160"/>
    </location>
</feature>
<accession>A0A7I5E9N4</accession>
<evidence type="ECO:0000313" key="5">
    <source>
        <dbReference type="Proteomes" id="UP000025227"/>
    </source>
</evidence>
<feature type="transmembrane region" description="Helical" evidence="2">
    <location>
        <begin position="12"/>
        <end position="36"/>
    </location>
</feature>
<evidence type="ECO:0000313" key="6">
    <source>
        <dbReference type="WBParaSite" id="HCON_00089225-00001"/>
    </source>
</evidence>
<dbReference type="GO" id="GO:0008270">
    <property type="term" value="F:zinc ion binding"/>
    <property type="evidence" value="ECO:0007669"/>
    <property type="project" value="InterPro"/>
</dbReference>
<feature type="domain" description="Aminopeptidase N-like N-terminal" evidence="4">
    <location>
        <begin position="207"/>
        <end position="385"/>
    </location>
</feature>
<dbReference type="PANTHER" id="PTHR11533:SF294">
    <property type="entry name" value="THYROTROPIN-RELEASING HORMONE-DEGRADING ECTOENZYME"/>
    <property type="match status" value="1"/>
</dbReference>
<dbReference type="Pfam" id="PF01433">
    <property type="entry name" value="Peptidase_M1"/>
    <property type="match status" value="1"/>
</dbReference>
<organism evidence="5 6">
    <name type="scientific">Haemonchus contortus</name>
    <name type="common">Barber pole worm</name>
    <dbReference type="NCBI Taxonomy" id="6289"/>
    <lineage>
        <taxon>Eukaryota</taxon>
        <taxon>Metazoa</taxon>
        <taxon>Ecdysozoa</taxon>
        <taxon>Nematoda</taxon>
        <taxon>Chromadorea</taxon>
        <taxon>Rhabditida</taxon>
        <taxon>Rhabditina</taxon>
        <taxon>Rhabditomorpha</taxon>
        <taxon>Strongyloidea</taxon>
        <taxon>Trichostrongylidae</taxon>
        <taxon>Haemonchus</taxon>
    </lineage>
</organism>
<feature type="domain" description="Peptidase M1 membrane alanine aminopeptidase" evidence="3">
    <location>
        <begin position="437"/>
        <end position="634"/>
    </location>
</feature>
<dbReference type="SUPFAM" id="SSF63737">
    <property type="entry name" value="Leukotriene A4 hydrolase N-terminal domain"/>
    <property type="match status" value="1"/>
</dbReference>
<evidence type="ECO:0000259" key="3">
    <source>
        <dbReference type="Pfam" id="PF01433"/>
    </source>
</evidence>
<dbReference type="SUPFAM" id="SSF55486">
    <property type="entry name" value="Metalloproteases ('zincins'), catalytic domain"/>
    <property type="match status" value="1"/>
</dbReference>
<dbReference type="Gene3D" id="1.10.390.10">
    <property type="entry name" value="Neutral Protease Domain 2"/>
    <property type="match status" value="1"/>
</dbReference>
<keyword evidence="2" id="KW-1133">Transmembrane helix</keyword>
<keyword evidence="2" id="KW-0812">Transmembrane</keyword>
<dbReference type="Proteomes" id="UP000025227">
    <property type="component" value="Unplaced"/>
</dbReference>
<dbReference type="OMA" id="TISDWAS"/>
<dbReference type="GO" id="GO:0005615">
    <property type="term" value="C:extracellular space"/>
    <property type="evidence" value="ECO:0007669"/>
    <property type="project" value="TreeGrafter"/>
</dbReference>
<dbReference type="InterPro" id="IPR042097">
    <property type="entry name" value="Aminopeptidase_N-like_N_sf"/>
</dbReference>
<keyword evidence="2" id="KW-0472">Membrane</keyword>
<dbReference type="Gene3D" id="2.60.40.1730">
    <property type="entry name" value="tricorn interacting facor f3 domain"/>
    <property type="match status" value="1"/>
</dbReference>
<evidence type="ECO:0000259" key="4">
    <source>
        <dbReference type="Pfam" id="PF17900"/>
    </source>
</evidence>